<proteinExistence type="predicted"/>
<reference evidence="3" key="1">
    <citation type="submission" date="2020-05" db="EMBL/GenBank/DDBJ databases">
        <authorList>
            <person name="Chiriac C."/>
            <person name="Salcher M."/>
            <person name="Ghai R."/>
            <person name="Kavagutti S V."/>
        </authorList>
    </citation>
    <scope>NUCLEOTIDE SEQUENCE</scope>
</reference>
<evidence type="ECO:0000259" key="2">
    <source>
        <dbReference type="Pfam" id="PF04909"/>
    </source>
</evidence>
<dbReference type="AlphaFoldDB" id="A0A6J6CQ57"/>
<dbReference type="GO" id="GO:0019748">
    <property type="term" value="P:secondary metabolic process"/>
    <property type="evidence" value="ECO:0007669"/>
    <property type="project" value="TreeGrafter"/>
</dbReference>
<dbReference type="InterPro" id="IPR032465">
    <property type="entry name" value="ACMSD"/>
</dbReference>
<gene>
    <name evidence="3" type="ORF">UFOPK1493_01231</name>
</gene>
<dbReference type="InterPro" id="IPR006680">
    <property type="entry name" value="Amidohydro-rel"/>
</dbReference>
<accession>A0A6J6CQ57</accession>
<dbReference type="Gene3D" id="3.20.20.140">
    <property type="entry name" value="Metal-dependent hydrolases"/>
    <property type="match status" value="1"/>
</dbReference>
<name>A0A6J6CQ57_9ZZZZ</name>
<dbReference type="EMBL" id="CAEZSR010000034">
    <property type="protein sequence ID" value="CAB4553326.1"/>
    <property type="molecule type" value="Genomic_DNA"/>
</dbReference>
<organism evidence="3">
    <name type="scientific">freshwater metagenome</name>
    <dbReference type="NCBI Taxonomy" id="449393"/>
    <lineage>
        <taxon>unclassified sequences</taxon>
        <taxon>metagenomes</taxon>
        <taxon>ecological metagenomes</taxon>
    </lineage>
</organism>
<feature type="domain" description="Amidohydrolase-related" evidence="2">
    <location>
        <begin position="2"/>
        <end position="310"/>
    </location>
</feature>
<keyword evidence="1" id="KW-0456">Lyase</keyword>
<dbReference type="PANTHER" id="PTHR21240:SF28">
    <property type="entry name" value="ISO-OROTATE DECARBOXYLASE (EUROFUNG)"/>
    <property type="match status" value="1"/>
</dbReference>
<dbReference type="PANTHER" id="PTHR21240">
    <property type="entry name" value="2-AMINO-3-CARBOXYLMUCONATE-6-SEMIALDEHYDE DECARBOXYLASE"/>
    <property type="match status" value="1"/>
</dbReference>
<protein>
    <submittedName>
        <fullName evidence="3">Unannotated protein</fullName>
    </submittedName>
</protein>
<dbReference type="Pfam" id="PF04909">
    <property type="entry name" value="Amidohydro_2"/>
    <property type="match status" value="1"/>
</dbReference>
<evidence type="ECO:0000256" key="1">
    <source>
        <dbReference type="ARBA" id="ARBA00023239"/>
    </source>
</evidence>
<dbReference type="SUPFAM" id="SSF51556">
    <property type="entry name" value="Metallo-dependent hydrolases"/>
    <property type="match status" value="1"/>
</dbReference>
<dbReference type="InterPro" id="IPR032466">
    <property type="entry name" value="Metal_Hydrolase"/>
</dbReference>
<sequence length="320" mass="35182">MIDVHAHVVLEGVLGCAGHYGPELGTGPEGRPRFRVGDYVLDGVNYRDSPFMDVGLRLAMNDRLGIELQVLSPNPITYFHHVEADIAAGFCRWHNDEMAAIVAGHPDRFRGFAQLPMQDVDAAAVELRRAVGDLGLVGAYIGTDFGTTFDDPRLDALWETAVSLDVPVFIHPAPAGIDGPLRDPRIRNYDLDLSLGFLYEETLAIAHLVYGRVLERHPTLDVCLSHGGGAAAFMRGRLQHQGATRPWARHDPVDFAAGLRRMWFDQHVHDDAALDLLTAAVGEDRLVVGTNLAGWDAPARAEEIPYVTAYDANARRLLRL</sequence>
<evidence type="ECO:0000313" key="3">
    <source>
        <dbReference type="EMBL" id="CAB4553326.1"/>
    </source>
</evidence>
<dbReference type="GO" id="GO:0016831">
    <property type="term" value="F:carboxy-lyase activity"/>
    <property type="evidence" value="ECO:0007669"/>
    <property type="project" value="InterPro"/>
</dbReference>
<dbReference type="GO" id="GO:0016787">
    <property type="term" value="F:hydrolase activity"/>
    <property type="evidence" value="ECO:0007669"/>
    <property type="project" value="InterPro"/>
</dbReference>
<dbReference type="GO" id="GO:0005737">
    <property type="term" value="C:cytoplasm"/>
    <property type="evidence" value="ECO:0007669"/>
    <property type="project" value="TreeGrafter"/>
</dbReference>